<dbReference type="PANTHER" id="PTHR39683:SF4">
    <property type="entry name" value="COENZYME Q-BINDING PROTEIN COQ10 START DOMAIN-CONTAINING PROTEIN"/>
    <property type="match status" value="1"/>
</dbReference>
<keyword evidence="3" id="KW-1185">Reference proteome</keyword>
<proteinExistence type="predicted"/>
<evidence type="ECO:0000259" key="1">
    <source>
        <dbReference type="Pfam" id="PF03364"/>
    </source>
</evidence>
<gene>
    <name evidence="2" type="ORF">ACFYU5_26400</name>
</gene>
<dbReference type="Proteomes" id="UP001601442">
    <property type="component" value="Unassembled WGS sequence"/>
</dbReference>
<dbReference type="RefSeq" id="WP_194805485.1">
    <property type="nucleotide sequence ID" value="NZ_JBIAMT010000005.1"/>
</dbReference>
<organism evidence="2 3">
    <name type="scientific">Nocardia aobensis</name>
    <dbReference type="NCBI Taxonomy" id="257277"/>
    <lineage>
        <taxon>Bacteria</taxon>
        <taxon>Bacillati</taxon>
        <taxon>Actinomycetota</taxon>
        <taxon>Actinomycetes</taxon>
        <taxon>Mycobacteriales</taxon>
        <taxon>Nocardiaceae</taxon>
        <taxon>Nocardia</taxon>
    </lineage>
</organism>
<evidence type="ECO:0000313" key="3">
    <source>
        <dbReference type="Proteomes" id="UP001601442"/>
    </source>
</evidence>
<dbReference type="SUPFAM" id="SSF55961">
    <property type="entry name" value="Bet v1-like"/>
    <property type="match status" value="1"/>
</dbReference>
<evidence type="ECO:0000313" key="2">
    <source>
        <dbReference type="EMBL" id="MFF0499959.1"/>
    </source>
</evidence>
<reference evidence="2 3" key="1">
    <citation type="submission" date="2024-10" db="EMBL/GenBank/DDBJ databases">
        <title>The Natural Products Discovery Center: Release of the First 8490 Sequenced Strains for Exploring Actinobacteria Biosynthetic Diversity.</title>
        <authorList>
            <person name="Kalkreuter E."/>
            <person name="Kautsar S.A."/>
            <person name="Yang D."/>
            <person name="Bader C.D."/>
            <person name="Teijaro C.N."/>
            <person name="Fluegel L."/>
            <person name="Davis C.M."/>
            <person name="Simpson J.R."/>
            <person name="Lauterbach L."/>
            <person name="Steele A.D."/>
            <person name="Gui C."/>
            <person name="Meng S."/>
            <person name="Li G."/>
            <person name="Viehrig K."/>
            <person name="Ye F."/>
            <person name="Su P."/>
            <person name="Kiefer A.F."/>
            <person name="Nichols A."/>
            <person name="Cepeda A.J."/>
            <person name="Yan W."/>
            <person name="Fan B."/>
            <person name="Jiang Y."/>
            <person name="Adhikari A."/>
            <person name="Zheng C.-J."/>
            <person name="Schuster L."/>
            <person name="Cowan T.M."/>
            <person name="Smanski M.J."/>
            <person name="Chevrette M.G."/>
            <person name="De Carvalho L.P.S."/>
            <person name="Shen B."/>
        </authorList>
    </citation>
    <scope>NUCLEOTIDE SEQUENCE [LARGE SCALE GENOMIC DNA]</scope>
    <source>
        <strain evidence="2 3">NPDC004119</strain>
    </source>
</reference>
<sequence length="144" mass="15926">MVEPIRRTLTISAPPAQVLSVVTDFENYPKWQKEVESAEVLDRDEQGRPLRAKMTAVAMGMKTSYEIAVTYSDGGVEWHLVEADSMTQNDTKYAARENGAGGTDLDCEMLLGLKFNLPEFMMKQIIAKGVNDNLKAIKKVAEAG</sequence>
<dbReference type="PANTHER" id="PTHR39683">
    <property type="entry name" value="CONSERVED PROTEIN TB16.3"/>
    <property type="match status" value="1"/>
</dbReference>
<dbReference type="InterPro" id="IPR023393">
    <property type="entry name" value="START-like_dom_sf"/>
</dbReference>
<dbReference type="InterPro" id="IPR005031">
    <property type="entry name" value="COQ10_START"/>
</dbReference>
<protein>
    <submittedName>
        <fullName evidence="2">SRPBCC family protein</fullName>
    </submittedName>
</protein>
<dbReference type="Pfam" id="PF03364">
    <property type="entry name" value="Polyketide_cyc"/>
    <property type="match status" value="1"/>
</dbReference>
<feature type="domain" description="Coenzyme Q-binding protein COQ10 START" evidence="1">
    <location>
        <begin position="11"/>
        <end position="137"/>
    </location>
</feature>
<name>A0ABW6P9X3_9NOCA</name>
<dbReference type="Gene3D" id="3.30.530.20">
    <property type="match status" value="1"/>
</dbReference>
<accession>A0ABW6P9X3</accession>
<dbReference type="EMBL" id="JBIAMT010000005">
    <property type="protein sequence ID" value="MFF0499959.1"/>
    <property type="molecule type" value="Genomic_DNA"/>
</dbReference>
<comment type="caution">
    <text evidence="2">The sequence shown here is derived from an EMBL/GenBank/DDBJ whole genome shotgun (WGS) entry which is preliminary data.</text>
</comment>